<dbReference type="OrthoDB" id="9798690at2"/>
<dbReference type="RefSeq" id="WP_149390114.1">
    <property type="nucleotide sequence ID" value="NZ_SMRS01000002.1"/>
</dbReference>
<organism evidence="3 4">
    <name type="scientific">Nitrincola tapanii</name>
    <dbReference type="NCBI Taxonomy" id="1708751"/>
    <lineage>
        <taxon>Bacteria</taxon>
        <taxon>Pseudomonadati</taxon>
        <taxon>Pseudomonadota</taxon>
        <taxon>Gammaproteobacteria</taxon>
        <taxon>Oceanospirillales</taxon>
        <taxon>Oceanospirillaceae</taxon>
        <taxon>Nitrincola</taxon>
    </lineage>
</organism>
<keyword evidence="4" id="KW-1185">Reference proteome</keyword>
<evidence type="ECO:0000259" key="2">
    <source>
        <dbReference type="Pfam" id="PF13386"/>
    </source>
</evidence>
<evidence type="ECO:0000313" key="3">
    <source>
        <dbReference type="EMBL" id="KAA0875810.1"/>
    </source>
</evidence>
<evidence type="ECO:0000256" key="1">
    <source>
        <dbReference type="SAM" id="Phobius"/>
    </source>
</evidence>
<keyword evidence="1" id="KW-1133">Transmembrane helix</keyword>
<feature type="transmembrane region" description="Helical" evidence="1">
    <location>
        <begin position="6"/>
        <end position="34"/>
    </location>
</feature>
<feature type="domain" description="Urease accessory protein UreH-like transmembrane" evidence="2">
    <location>
        <begin position="9"/>
        <end position="211"/>
    </location>
</feature>
<dbReference type="PANTHER" id="PTHR42208">
    <property type="entry name" value="HEAVY METAL TRANSPORTER-RELATED"/>
    <property type="match status" value="1"/>
</dbReference>
<keyword evidence="1" id="KW-0472">Membrane</keyword>
<proteinExistence type="predicted"/>
<evidence type="ECO:0000313" key="4">
    <source>
        <dbReference type="Proteomes" id="UP000325302"/>
    </source>
</evidence>
<dbReference type="Proteomes" id="UP000325302">
    <property type="component" value="Unassembled WGS sequence"/>
</dbReference>
<dbReference type="PANTHER" id="PTHR42208:SF1">
    <property type="entry name" value="HEAVY METAL TRANSPORTER"/>
    <property type="match status" value="1"/>
</dbReference>
<comment type="caution">
    <text evidence="3">The sequence shown here is derived from an EMBL/GenBank/DDBJ whole genome shotgun (WGS) entry which is preliminary data.</text>
</comment>
<protein>
    <submittedName>
        <fullName evidence="3">Sulfite exporter TauE/SafE family protein</fullName>
    </submittedName>
</protein>
<dbReference type="AlphaFoldDB" id="A0A5A9W4V0"/>
<feature type="transmembrane region" description="Helical" evidence="1">
    <location>
        <begin position="79"/>
        <end position="96"/>
    </location>
</feature>
<accession>A0A5A9W4V0</accession>
<dbReference type="EMBL" id="SMRS01000002">
    <property type="protein sequence ID" value="KAA0875810.1"/>
    <property type="molecule type" value="Genomic_DNA"/>
</dbReference>
<gene>
    <name evidence="3" type="ORF">E1H14_03745</name>
</gene>
<feature type="transmembrane region" description="Helical" evidence="1">
    <location>
        <begin position="197"/>
        <end position="216"/>
    </location>
</feature>
<reference evidence="3 4" key="1">
    <citation type="submission" date="2019-03" db="EMBL/GenBank/DDBJ databases">
        <title>Nitrincola sp. nov. isolated from an Indian soda lake.</title>
        <authorList>
            <person name="Joshi A."/>
            <person name="Thite S.V."/>
            <person name="Joseph N."/>
            <person name="Dhotre D."/>
            <person name="Moorthy M."/>
            <person name="Shouche Y.S."/>
        </authorList>
    </citation>
    <scope>NUCLEOTIDE SEQUENCE [LARGE SCALE GENOMIC DNA]</scope>
    <source>
        <strain evidence="3 4">MEB193</strain>
    </source>
</reference>
<feature type="transmembrane region" description="Helical" evidence="1">
    <location>
        <begin position="166"/>
        <end position="185"/>
    </location>
</feature>
<dbReference type="InterPro" id="IPR039447">
    <property type="entry name" value="UreH-like_TM_dom"/>
</dbReference>
<name>A0A5A9W4V0_9GAMM</name>
<feature type="transmembrane region" description="Helical" evidence="1">
    <location>
        <begin position="55"/>
        <end position="73"/>
    </location>
</feature>
<keyword evidence="1" id="KW-0812">Transmembrane</keyword>
<sequence length="224" mass="23677">MPETLAFSTALLIGLLGSTHCLGMCGGIAASLGLKTPTQSFHPGLFLLAYNLGRISSYGLAGILMGSLGAALISAEGGLLLRSLAGLLLVSMGLYVSRWWTGLTRLESLGGYVWRYLRPLASRLMPARNPLQALALGAVWGWLPCGLVYSTLLWSAAAGSPEKSALLMLGFGLGTLPAMLITGVLAQQMQQLLKKRLTQQLAGTTLILLGLLTLPWQGWLQALS</sequence>
<dbReference type="Pfam" id="PF13386">
    <property type="entry name" value="DsbD_2"/>
    <property type="match status" value="1"/>
</dbReference>
<feature type="transmembrane region" description="Helical" evidence="1">
    <location>
        <begin position="133"/>
        <end position="154"/>
    </location>
</feature>